<dbReference type="InterPro" id="IPR046707">
    <property type="entry name" value="DUF6780"/>
</dbReference>
<dbReference type="EMBL" id="FJOG01000043">
    <property type="protein sequence ID" value="CZR67392.1"/>
    <property type="molecule type" value="Genomic_DNA"/>
</dbReference>
<keyword evidence="1" id="KW-0547">Nucleotide-binding</keyword>
<gene>
    <name evidence="4" type="ORF">PAC_17291</name>
</gene>
<evidence type="ECO:0000313" key="5">
    <source>
        <dbReference type="Proteomes" id="UP000184330"/>
    </source>
</evidence>
<accession>A0A1L7XQR4</accession>
<evidence type="ECO:0000259" key="3">
    <source>
        <dbReference type="PROSITE" id="PS51719"/>
    </source>
</evidence>
<name>A0A1L7XQR4_9HELO</name>
<dbReference type="Pfam" id="PF00735">
    <property type="entry name" value="Septin"/>
    <property type="match status" value="1"/>
</dbReference>
<keyword evidence="5" id="KW-1185">Reference proteome</keyword>
<organism evidence="4 5">
    <name type="scientific">Phialocephala subalpina</name>
    <dbReference type="NCBI Taxonomy" id="576137"/>
    <lineage>
        <taxon>Eukaryota</taxon>
        <taxon>Fungi</taxon>
        <taxon>Dikarya</taxon>
        <taxon>Ascomycota</taxon>
        <taxon>Pezizomycotina</taxon>
        <taxon>Leotiomycetes</taxon>
        <taxon>Helotiales</taxon>
        <taxon>Mollisiaceae</taxon>
        <taxon>Phialocephala</taxon>
        <taxon>Phialocephala fortinii species complex</taxon>
    </lineage>
</organism>
<feature type="compositionally biased region" description="Polar residues" evidence="2">
    <location>
        <begin position="131"/>
        <end position="147"/>
    </location>
</feature>
<keyword evidence="1" id="KW-0342">GTP-binding</keyword>
<reference evidence="4 5" key="1">
    <citation type="submission" date="2016-03" db="EMBL/GenBank/DDBJ databases">
        <authorList>
            <person name="Ploux O."/>
        </authorList>
    </citation>
    <scope>NUCLEOTIDE SEQUENCE [LARGE SCALE GENOMIC DNA]</scope>
    <source>
        <strain evidence="4 5">UAMH 11012</strain>
    </source>
</reference>
<dbReference type="PANTHER" id="PTHR18884">
    <property type="entry name" value="SEPTIN"/>
    <property type="match status" value="1"/>
</dbReference>
<feature type="domain" description="Septin-type G" evidence="3">
    <location>
        <begin position="228"/>
        <end position="536"/>
    </location>
</feature>
<dbReference type="STRING" id="576137.A0A1L7XQR4"/>
<dbReference type="Gene3D" id="3.40.50.300">
    <property type="entry name" value="P-loop containing nucleotide triphosphate hydrolases"/>
    <property type="match status" value="1"/>
</dbReference>
<dbReference type="FunFam" id="3.40.50.300:FF:002000">
    <property type="entry name" value="Putative heat shock protein"/>
    <property type="match status" value="1"/>
</dbReference>
<dbReference type="PROSITE" id="PS00675">
    <property type="entry name" value="SIGMA54_INTERACT_1"/>
    <property type="match status" value="1"/>
</dbReference>
<keyword evidence="4" id="KW-0131">Cell cycle</keyword>
<proteinExistence type="inferred from homology"/>
<dbReference type="OrthoDB" id="4150765at2759"/>
<evidence type="ECO:0000256" key="2">
    <source>
        <dbReference type="SAM" id="MobiDB-lite"/>
    </source>
</evidence>
<dbReference type="GO" id="GO:0005525">
    <property type="term" value="F:GTP binding"/>
    <property type="evidence" value="ECO:0007669"/>
    <property type="project" value="UniProtKB-KW"/>
</dbReference>
<protein>
    <submittedName>
        <fullName evidence="4">Probable cell division control protein CDC12</fullName>
    </submittedName>
</protein>
<dbReference type="InterPro" id="IPR030379">
    <property type="entry name" value="G_SEPTIN_dom"/>
</dbReference>
<dbReference type="SUPFAM" id="SSF52540">
    <property type="entry name" value="P-loop containing nucleoside triphosphate hydrolases"/>
    <property type="match status" value="1"/>
</dbReference>
<keyword evidence="4" id="KW-0132">Cell division</keyword>
<dbReference type="PROSITE" id="PS51719">
    <property type="entry name" value="G_SEPTIN"/>
    <property type="match status" value="1"/>
</dbReference>
<feature type="region of interest" description="Disordered" evidence="2">
    <location>
        <begin position="1"/>
        <end position="211"/>
    </location>
</feature>
<evidence type="ECO:0000256" key="1">
    <source>
        <dbReference type="RuleBase" id="RU004560"/>
    </source>
</evidence>
<feature type="compositionally biased region" description="Polar residues" evidence="2">
    <location>
        <begin position="64"/>
        <end position="82"/>
    </location>
</feature>
<dbReference type="GO" id="GO:0051301">
    <property type="term" value="P:cell division"/>
    <property type="evidence" value="ECO:0007669"/>
    <property type="project" value="UniProtKB-KW"/>
</dbReference>
<comment type="similarity">
    <text evidence="1">Belongs to the TRAFAC class TrmE-Era-EngA-EngB-Septin-like GTPase superfamily. Septin GTPase family.</text>
</comment>
<dbReference type="Proteomes" id="UP000184330">
    <property type="component" value="Unassembled WGS sequence"/>
</dbReference>
<sequence length="744" mass="82305">MRPLPGDDAFAGRSRSTSMDNDITPLATRHQPPQMTYFLADEKTMEASQSHSPTILPKQRDLTKSSTYGVESLETTISSLAQDSDDSEEKVRNARHNWKKNLGQRMSRKSEEDLAESASPSLRSTSDDSRNASPSHQRRSSQATISRPFTPLSFASAGPPSIMSSPRSRRHSDAGSDMDDIASQAIVSSGEEDRDMGSELVDSGSAPQLVMPSIKMPSRRPFTEKGKNMGRLKVLIAGDSGVGKTSLIKAIVQICEDIVHVDPISATPVSIPETRRKNSRTKSKSGIADMQPTSQITEVYASTKAYPAWWSDLEESRILRRRKSMGDSVLERNLCFVDTPGYGNKTSCLECITPVVDYIESHLRKASSFEGLSESEMVNMISGNGGPQVDLVLYVILNRIKPVDIEYLKRLSILTNVIPLIARADTHSAEEISLLKEHVLSELNANNIRPFVFGMSQDAKPFSSHPSAPYAISTTTSKDDDNMDASLLMSPDYVQPLIQSELQQLVSQIFERDAISWLRHSAAKKFLTWRASSTPVSRPQSLYRPLALPSASSSQVLTAPVGATTSYALARITDHTQREERIAQVRLANWAADLQRALQKERLEYEAKARGERAVWLTERLGECVQDGTLVPISQARKDNPAFDTGSGVLVKQGTYTRRREMPQDMRDMLDRRDPLGLLMMNENFKRRGWTVLKALSVLGLVGGIAGVASWCSKQWHAANVGQGTFYGLGIADWLEIGMIDWRA</sequence>
<dbReference type="AlphaFoldDB" id="A0A1L7XQR4"/>
<dbReference type="Pfam" id="PF20571">
    <property type="entry name" value="DUF6780"/>
    <property type="match status" value="1"/>
</dbReference>
<evidence type="ECO:0000313" key="4">
    <source>
        <dbReference type="EMBL" id="CZR67392.1"/>
    </source>
</evidence>
<dbReference type="InterPro" id="IPR027417">
    <property type="entry name" value="P-loop_NTPase"/>
</dbReference>
<dbReference type="InterPro" id="IPR025662">
    <property type="entry name" value="Sigma_54_int_dom_ATP-bd_1"/>
</dbReference>